<keyword evidence="3" id="KW-1185">Reference proteome</keyword>
<sequence length="366" mass="38520">MLLDGVRVLDLSRVLAGPYCTMILGDLGADVLKVERPGSGDETREWGPPFDARGESAYYLSINRNKLGVTADLSSDADRARIHEWMGGADVVVENFRAGTLERWGLGAAEMLRAHPALVWCTISGFGEGSRRPGYDFVVQAESGWMAITGEPDGEPIKAGVAVVDVMCGKDAALGILAALVGRGRGELPPERRHVRASLAASATAALVNVAQNVLVGGRDAARWGNAHANLVPYQLFHAADRPIVIAVGNDGQWRACAAALGLPDLAADERFATNPGRLAHRAELVAMLQARVASRSAAEWLARLDAAGVPAGVVKSVREALDGAAASPLTGVAPSVPGTVRRPPPRLGEHDALVRAMGWEAFRSG</sequence>
<dbReference type="PANTHER" id="PTHR48207:SF3">
    <property type="entry name" value="SUCCINATE--HYDROXYMETHYLGLUTARATE COA-TRANSFERASE"/>
    <property type="match status" value="1"/>
</dbReference>
<dbReference type="EMBL" id="CP007128">
    <property type="protein sequence ID" value="AHG89916.1"/>
    <property type="molecule type" value="Genomic_DNA"/>
</dbReference>
<evidence type="ECO:0000256" key="1">
    <source>
        <dbReference type="ARBA" id="ARBA00022679"/>
    </source>
</evidence>
<evidence type="ECO:0000313" key="3">
    <source>
        <dbReference type="Proteomes" id="UP000019151"/>
    </source>
</evidence>
<accession>W0RGK6</accession>
<dbReference type="Proteomes" id="UP000019151">
    <property type="component" value="Chromosome"/>
</dbReference>
<dbReference type="Gene3D" id="3.40.50.10540">
    <property type="entry name" value="Crotonobetainyl-coa:carnitine coa-transferase, domain 1"/>
    <property type="match status" value="1"/>
</dbReference>
<dbReference type="InterPro" id="IPR044855">
    <property type="entry name" value="CoA-Trfase_III_dom3_sf"/>
</dbReference>
<dbReference type="PANTHER" id="PTHR48207">
    <property type="entry name" value="SUCCINATE--HYDROXYMETHYLGLUTARATE COA-TRANSFERASE"/>
    <property type="match status" value="1"/>
</dbReference>
<protein>
    <submittedName>
        <fullName evidence="2">L-carnitine dehydratase/bile acid-inducible protein F</fullName>
    </submittedName>
</protein>
<organism evidence="2 3">
    <name type="scientific">Gemmatirosa kalamazoonensis</name>
    <dbReference type="NCBI Taxonomy" id="861299"/>
    <lineage>
        <taxon>Bacteria</taxon>
        <taxon>Pseudomonadati</taxon>
        <taxon>Gemmatimonadota</taxon>
        <taxon>Gemmatimonadia</taxon>
        <taxon>Gemmatimonadales</taxon>
        <taxon>Gemmatimonadaceae</taxon>
        <taxon>Gemmatirosa</taxon>
    </lineage>
</organism>
<dbReference type="eggNOG" id="COG1804">
    <property type="taxonomic scope" value="Bacteria"/>
</dbReference>
<dbReference type="AlphaFoldDB" id="W0RGK6"/>
<dbReference type="PATRIC" id="fig|861299.3.peg.2425"/>
<keyword evidence="1" id="KW-0808">Transferase</keyword>
<dbReference type="SUPFAM" id="SSF89796">
    <property type="entry name" value="CoA-transferase family III (CaiB/BaiF)"/>
    <property type="match status" value="1"/>
</dbReference>
<dbReference type="GO" id="GO:0008410">
    <property type="term" value="F:CoA-transferase activity"/>
    <property type="evidence" value="ECO:0007669"/>
    <property type="project" value="TreeGrafter"/>
</dbReference>
<name>W0RGK6_9BACT</name>
<proteinExistence type="predicted"/>
<dbReference type="Pfam" id="PF02515">
    <property type="entry name" value="CoA_transf_3"/>
    <property type="match status" value="1"/>
</dbReference>
<gene>
    <name evidence="2" type="ORF">J421_2379</name>
</gene>
<dbReference type="InterPro" id="IPR050483">
    <property type="entry name" value="CoA-transferase_III_domain"/>
</dbReference>
<dbReference type="KEGG" id="gba:J421_2379"/>
<dbReference type="InterPro" id="IPR003673">
    <property type="entry name" value="CoA-Trfase_fam_III"/>
</dbReference>
<dbReference type="HOGENOM" id="CLU_033975_0_0_0"/>
<dbReference type="Gene3D" id="3.30.1540.10">
    <property type="entry name" value="formyl-coa transferase, domain 3"/>
    <property type="match status" value="1"/>
</dbReference>
<reference evidence="2 3" key="1">
    <citation type="journal article" date="2014" name="Genome Announc.">
        <title>Genome Sequence and Methylome of Soil Bacterium Gemmatirosa kalamazoonensis KBS708T, a Member of the Rarely Cultivated Gemmatimonadetes Phylum.</title>
        <authorList>
            <person name="Debruyn J.M."/>
            <person name="Radosevich M."/>
            <person name="Wommack K.E."/>
            <person name="Polson S.W."/>
            <person name="Hauser L.J."/>
            <person name="Fawaz M.N."/>
            <person name="Korlach J."/>
            <person name="Tsai Y.C."/>
        </authorList>
    </citation>
    <scope>NUCLEOTIDE SEQUENCE [LARGE SCALE GENOMIC DNA]</scope>
    <source>
        <strain evidence="2 3">KBS708</strain>
    </source>
</reference>
<dbReference type="STRING" id="861299.J421_2379"/>
<dbReference type="InterPro" id="IPR023606">
    <property type="entry name" value="CoA-Trfase_III_dom_1_sf"/>
</dbReference>
<evidence type="ECO:0000313" key="2">
    <source>
        <dbReference type="EMBL" id="AHG89916.1"/>
    </source>
</evidence>
<dbReference type="InParanoid" id="W0RGK6"/>